<organism evidence="1 2">
    <name type="scientific">Nocardia suismassiliense</name>
    <dbReference type="NCBI Taxonomy" id="2077092"/>
    <lineage>
        <taxon>Bacteria</taxon>
        <taxon>Bacillati</taxon>
        <taxon>Actinomycetota</taxon>
        <taxon>Actinomycetes</taxon>
        <taxon>Mycobacteriales</taxon>
        <taxon>Nocardiaceae</taxon>
        <taxon>Nocardia</taxon>
    </lineage>
</organism>
<protein>
    <submittedName>
        <fullName evidence="1">Uncharacterized protein</fullName>
    </submittedName>
</protein>
<dbReference type="Proteomes" id="UP001601948">
    <property type="component" value="Unassembled WGS sequence"/>
</dbReference>
<evidence type="ECO:0000313" key="2">
    <source>
        <dbReference type="Proteomes" id="UP001601948"/>
    </source>
</evidence>
<accession>A0ABW6R124</accession>
<dbReference type="RefSeq" id="WP_387723073.1">
    <property type="nucleotide sequence ID" value="NZ_JBIAPI010000009.1"/>
</dbReference>
<name>A0ABW6R124_9NOCA</name>
<keyword evidence="2" id="KW-1185">Reference proteome</keyword>
<evidence type="ECO:0000313" key="1">
    <source>
        <dbReference type="EMBL" id="MFF3227207.1"/>
    </source>
</evidence>
<sequence length="150" mass="16395">MAVKNIHRGPARYPNILVVVTSQAGVFIEWIHKGIRQDHRFARDGRVFALQPGALHDGLPSLGHLLLPHHIACATQDDELMSRGRCVLALAQQDAVVSRPSGSQWNYCVSAADRLVMSIRTVEGHLFRASQRTGINTREGLAAILDSAIG</sequence>
<gene>
    <name evidence="1" type="ORF">ACFYV7_30725</name>
</gene>
<reference evidence="1 2" key="1">
    <citation type="submission" date="2024-10" db="EMBL/GenBank/DDBJ databases">
        <title>The Natural Products Discovery Center: Release of the First 8490 Sequenced Strains for Exploring Actinobacteria Biosynthetic Diversity.</title>
        <authorList>
            <person name="Kalkreuter E."/>
            <person name="Kautsar S.A."/>
            <person name="Yang D."/>
            <person name="Bader C.D."/>
            <person name="Teijaro C.N."/>
            <person name="Fluegel L."/>
            <person name="Davis C.M."/>
            <person name="Simpson J.R."/>
            <person name="Lauterbach L."/>
            <person name="Steele A.D."/>
            <person name="Gui C."/>
            <person name="Meng S."/>
            <person name="Li G."/>
            <person name="Viehrig K."/>
            <person name="Ye F."/>
            <person name="Su P."/>
            <person name="Kiefer A.F."/>
            <person name="Nichols A."/>
            <person name="Cepeda A.J."/>
            <person name="Yan W."/>
            <person name="Fan B."/>
            <person name="Jiang Y."/>
            <person name="Adhikari A."/>
            <person name="Zheng C.-J."/>
            <person name="Schuster L."/>
            <person name="Cowan T.M."/>
            <person name="Smanski M.J."/>
            <person name="Chevrette M.G."/>
            <person name="De Carvalho L.P.S."/>
            <person name="Shen B."/>
        </authorList>
    </citation>
    <scope>NUCLEOTIDE SEQUENCE [LARGE SCALE GENOMIC DNA]</scope>
    <source>
        <strain evidence="1 2">NPDC003040</strain>
    </source>
</reference>
<comment type="caution">
    <text evidence="1">The sequence shown here is derived from an EMBL/GenBank/DDBJ whole genome shotgun (WGS) entry which is preliminary data.</text>
</comment>
<dbReference type="EMBL" id="JBIAPI010000009">
    <property type="protein sequence ID" value="MFF3227207.1"/>
    <property type="molecule type" value="Genomic_DNA"/>
</dbReference>
<proteinExistence type="predicted"/>